<dbReference type="KEGG" id="aagg:ETAA8_24760"/>
<protein>
    <submittedName>
        <fullName evidence="2">DinB superfamily protein</fullName>
    </submittedName>
</protein>
<feature type="domain" description="DinB-like" evidence="1">
    <location>
        <begin position="15"/>
        <end position="148"/>
    </location>
</feature>
<dbReference type="AlphaFoldDB" id="A0A517YB14"/>
<dbReference type="Pfam" id="PF12867">
    <property type="entry name" value="DinB_2"/>
    <property type="match status" value="1"/>
</dbReference>
<reference evidence="2 3" key="1">
    <citation type="submission" date="2019-02" db="EMBL/GenBank/DDBJ databases">
        <title>Deep-cultivation of Planctomycetes and their phenomic and genomic characterization uncovers novel biology.</title>
        <authorList>
            <person name="Wiegand S."/>
            <person name="Jogler M."/>
            <person name="Boedeker C."/>
            <person name="Pinto D."/>
            <person name="Vollmers J."/>
            <person name="Rivas-Marin E."/>
            <person name="Kohn T."/>
            <person name="Peeters S.H."/>
            <person name="Heuer A."/>
            <person name="Rast P."/>
            <person name="Oberbeckmann S."/>
            <person name="Bunk B."/>
            <person name="Jeske O."/>
            <person name="Meyerdierks A."/>
            <person name="Storesund J.E."/>
            <person name="Kallscheuer N."/>
            <person name="Luecker S."/>
            <person name="Lage O.M."/>
            <person name="Pohl T."/>
            <person name="Merkel B.J."/>
            <person name="Hornburger P."/>
            <person name="Mueller R.-W."/>
            <person name="Bruemmer F."/>
            <person name="Labrenz M."/>
            <person name="Spormann A.M."/>
            <person name="Op den Camp H."/>
            <person name="Overmann J."/>
            <person name="Amann R."/>
            <person name="Jetten M.S.M."/>
            <person name="Mascher T."/>
            <person name="Medema M.H."/>
            <person name="Devos D.P."/>
            <person name="Kaster A.-K."/>
            <person name="Ovreas L."/>
            <person name="Rohde M."/>
            <person name="Galperin M.Y."/>
            <person name="Jogler C."/>
        </authorList>
    </citation>
    <scope>NUCLEOTIDE SEQUENCE [LARGE SCALE GENOMIC DNA]</scope>
    <source>
        <strain evidence="2 3">ETA_A8</strain>
    </source>
</reference>
<organism evidence="2 3">
    <name type="scientific">Anatilimnocola aggregata</name>
    <dbReference type="NCBI Taxonomy" id="2528021"/>
    <lineage>
        <taxon>Bacteria</taxon>
        <taxon>Pseudomonadati</taxon>
        <taxon>Planctomycetota</taxon>
        <taxon>Planctomycetia</taxon>
        <taxon>Pirellulales</taxon>
        <taxon>Pirellulaceae</taxon>
        <taxon>Anatilimnocola</taxon>
    </lineage>
</organism>
<dbReference type="RefSeq" id="WP_145088232.1">
    <property type="nucleotide sequence ID" value="NZ_CP036274.1"/>
</dbReference>
<evidence type="ECO:0000259" key="1">
    <source>
        <dbReference type="Pfam" id="PF12867"/>
    </source>
</evidence>
<evidence type="ECO:0000313" key="3">
    <source>
        <dbReference type="Proteomes" id="UP000315017"/>
    </source>
</evidence>
<accession>A0A517YB14</accession>
<proteinExistence type="predicted"/>
<dbReference type="OrthoDB" id="268680at2"/>
<gene>
    <name evidence="2" type="ORF">ETAA8_24760</name>
</gene>
<dbReference type="EMBL" id="CP036274">
    <property type="protein sequence ID" value="QDU27389.1"/>
    <property type="molecule type" value="Genomic_DNA"/>
</dbReference>
<keyword evidence="3" id="KW-1185">Reference proteome</keyword>
<evidence type="ECO:0000313" key="2">
    <source>
        <dbReference type="EMBL" id="QDU27389.1"/>
    </source>
</evidence>
<dbReference type="Proteomes" id="UP000315017">
    <property type="component" value="Chromosome"/>
</dbReference>
<dbReference type="InterPro" id="IPR024775">
    <property type="entry name" value="DinB-like"/>
</dbReference>
<dbReference type="SUPFAM" id="SSF109854">
    <property type="entry name" value="DinB/YfiT-like putative metalloenzymes"/>
    <property type="match status" value="1"/>
</dbReference>
<sequence>MFERETRLSQFMAGYLHKVVGEMSDEQCRQTTIGAVNPPSHVLGHLAISNDSALRLLGQPMVCPKAWHTLFGPSAIPPAPDAYPTKETLLERFEVGHAAVCAAAVKADEDTMNQSHAIALFHGSPVATIGDLVALLMTTHLSLHIGQLSLMRRQLGHPPLF</sequence>
<dbReference type="Gene3D" id="1.20.120.450">
    <property type="entry name" value="dinb family like domain"/>
    <property type="match status" value="1"/>
</dbReference>
<name>A0A517YB14_9BACT</name>
<dbReference type="InterPro" id="IPR034660">
    <property type="entry name" value="DinB/YfiT-like"/>
</dbReference>